<evidence type="ECO:0000259" key="1">
    <source>
        <dbReference type="Pfam" id="PF10551"/>
    </source>
</evidence>
<evidence type="ECO:0000313" key="2">
    <source>
        <dbReference type="EMBL" id="KIO15752.1"/>
    </source>
</evidence>
<feature type="domain" description="MULE transposase" evidence="1">
    <location>
        <begin position="152"/>
        <end position="245"/>
    </location>
</feature>
<keyword evidence="3" id="KW-1185">Reference proteome</keyword>
<organism evidence="2 3">
    <name type="scientific">Tulasnella calospora MUT 4182</name>
    <dbReference type="NCBI Taxonomy" id="1051891"/>
    <lineage>
        <taxon>Eukaryota</taxon>
        <taxon>Fungi</taxon>
        <taxon>Dikarya</taxon>
        <taxon>Basidiomycota</taxon>
        <taxon>Agaricomycotina</taxon>
        <taxon>Agaricomycetes</taxon>
        <taxon>Cantharellales</taxon>
        <taxon>Tulasnellaceae</taxon>
        <taxon>Tulasnella</taxon>
    </lineage>
</organism>
<protein>
    <recommendedName>
        <fullName evidence="1">MULE transposase domain-containing protein</fullName>
    </recommendedName>
</protein>
<accession>A0A0C3L202</accession>
<gene>
    <name evidence="2" type="ORF">M407DRAFT_16433</name>
</gene>
<proteinExistence type="predicted"/>
<sequence length="308" mass="34819">MPAFECKGRVKITVGSGTMAKYVDIVVSHEIDHVPYCYVSLPSDIQDLVRSSPDKNPSQIWKEVLKRYPTPTFTRDSVFQMWHDLAKQKWKSDIDEITSARNLLKKGATPGGLGEHRFEELVIEEPEGMSVIGFSIPGMVEKWRSRLREAAMDSAWGTNRAGFEVFTVLGEAYGSGLPLGYLLVKSTGTSPAGAKRQVLEAFLKHFRDRWNLIVKVTLSDKDWSEIGACQRIYPDAKHQLCFWHCLRAVKKRLAILRRQPGPYNVDEATGEFSFIDPTFLPLAQQKAWQCESQVKGSERASSSGHERR</sequence>
<dbReference type="AlphaFoldDB" id="A0A0C3L202"/>
<evidence type="ECO:0000313" key="3">
    <source>
        <dbReference type="Proteomes" id="UP000054248"/>
    </source>
</evidence>
<dbReference type="EMBL" id="KN823838">
    <property type="protein sequence ID" value="KIO15752.1"/>
    <property type="molecule type" value="Genomic_DNA"/>
</dbReference>
<reference evidence="3" key="2">
    <citation type="submission" date="2015-01" db="EMBL/GenBank/DDBJ databases">
        <title>Evolutionary Origins and Diversification of the Mycorrhizal Mutualists.</title>
        <authorList>
            <consortium name="DOE Joint Genome Institute"/>
            <consortium name="Mycorrhizal Genomics Consortium"/>
            <person name="Kohler A."/>
            <person name="Kuo A."/>
            <person name="Nagy L.G."/>
            <person name="Floudas D."/>
            <person name="Copeland A."/>
            <person name="Barry K.W."/>
            <person name="Cichocki N."/>
            <person name="Veneault-Fourrey C."/>
            <person name="LaButti K."/>
            <person name="Lindquist E.A."/>
            <person name="Lipzen A."/>
            <person name="Lundell T."/>
            <person name="Morin E."/>
            <person name="Murat C."/>
            <person name="Riley R."/>
            <person name="Ohm R."/>
            <person name="Sun H."/>
            <person name="Tunlid A."/>
            <person name="Henrissat B."/>
            <person name="Grigoriev I.V."/>
            <person name="Hibbett D.S."/>
            <person name="Martin F."/>
        </authorList>
    </citation>
    <scope>NUCLEOTIDE SEQUENCE [LARGE SCALE GENOMIC DNA]</scope>
    <source>
        <strain evidence="3">MUT 4182</strain>
    </source>
</reference>
<reference evidence="2 3" key="1">
    <citation type="submission" date="2014-04" db="EMBL/GenBank/DDBJ databases">
        <authorList>
            <consortium name="DOE Joint Genome Institute"/>
            <person name="Kuo A."/>
            <person name="Girlanda M."/>
            <person name="Perotto S."/>
            <person name="Kohler A."/>
            <person name="Nagy L.G."/>
            <person name="Floudas D."/>
            <person name="Copeland A."/>
            <person name="Barry K.W."/>
            <person name="Cichocki N."/>
            <person name="Veneault-Fourrey C."/>
            <person name="LaButti K."/>
            <person name="Lindquist E.A."/>
            <person name="Lipzen A."/>
            <person name="Lundell T."/>
            <person name="Morin E."/>
            <person name="Murat C."/>
            <person name="Sun H."/>
            <person name="Tunlid A."/>
            <person name="Henrissat B."/>
            <person name="Grigoriev I.V."/>
            <person name="Hibbett D.S."/>
            <person name="Martin F."/>
            <person name="Nordberg H.P."/>
            <person name="Cantor M.N."/>
            <person name="Hua S.X."/>
        </authorList>
    </citation>
    <scope>NUCLEOTIDE SEQUENCE [LARGE SCALE GENOMIC DNA]</scope>
    <source>
        <strain evidence="2 3">MUT 4182</strain>
    </source>
</reference>
<dbReference type="STRING" id="1051891.A0A0C3L202"/>
<dbReference type="HOGENOM" id="CLU_044890_0_0_1"/>
<dbReference type="InterPro" id="IPR018289">
    <property type="entry name" value="MULE_transposase_dom"/>
</dbReference>
<dbReference type="Pfam" id="PF10551">
    <property type="entry name" value="MULE"/>
    <property type="match status" value="1"/>
</dbReference>
<dbReference type="OrthoDB" id="2437251at2759"/>
<dbReference type="Proteomes" id="UP000054248">
    <property type="component" value="Unassembled WGS sequence"/>
</dbReference>
<name>A0A0C3L202_9AGAM</name>